<feature type="region of interest" description="Disordered" evidence="1">
    <location>
        <begin position="1"/>
        <end position="44"/>
    </location>
</feature>
<gene>
    <name evidence="3" type="ORF">R1flu_007846</name>
</gene>
<protein>
    <submittedName>
        <fullName evidence="3">Uncharacterized protein</fullName>
    </submittedName>
</protein>
<feature type="transmembrane region" description="Helical" evidence="2">
    <location>
        <begin position="187"/>
        <end position="207"/>
    </location>
</feature>
<evidence type="ECO:0000256" key="2">
    <source>
        <dbReference type="SAM" id="Phobius"/>
    </source>
</evidence>
<sequence length="212" mass="23705">MDDPTEKAVPQNEVRDKTLKGSPPMIVNVGEDPGTSSPASREDTKTRLLSFARTGGGTLHQEGTAAFPEKLDGKKRKSRYFSRQLSTEYSLPSVGKFKGTAEDKLMACVMWLKKRGTGKQVKAGKDILSMYHDSFLYAEVPLSIKLRTAIRGGPLRTLLLWLEFTAALISVIVYIRSTYTYVTPPYLIIVETVCGVFFLVAYAINWFRYSSF</sequence>
<accession>A0ABD1Z463</accession>
<keyword evidence="4" id="KW-1185">Reference proteome</keyword>
<dbReference type="AlphaFoldDB" id="A0ABD1Z463"/>
<evidence type="ECO:0000313" key="4">
    <source>
        <dbReference type="Proteomes" id="UP001605036"/>
    </source>
</evidence>
<proteinExistence type="predicted"/>
<organism evidence="3 4">
    <name type="scientific">Riccia fluitans</name>
    <dbReference type="NCBI Taxonomy" id="41844"/>
    <lineage>
        <taxon>Eukaryota</taxon>
        <taxon>Viridiplantae</taxon>
        <taxon>Streptophyta</taxon>
        <taxon>Embryophyta</taxon>
        <taxon>Marchantiophyta</taxon>
        <taxon>Marchantiopsida</taxon>
        <taxon>Marchantiidae</taxon>
        <taxon>Marchantiales</taxon>
        <taxon>Ricciaceae</taxon>
        <taxon>Riccia</taxon>
    </lineage>
</organism>
<evidence type="ECO:0000256" key="1">
    <source>
        <dbReference type="SAM" id="MobiDB-lite"/>
    </source>
</evidence>
<keyword evidence="2" id="KW-0812">Transmembrane</keyword>
<feature type="transmembrane region" description="Helical" evidence="2">
    <location>
        <begin position="155"/>
        <end position="175"/>
    </location>
</feature>
<dbReference type="EMBL" id="JBHFFA010000003">
    <property type="protein sequence ID" value="KAL2636367.1"/>
    <property type="molecule type" value="Genomic_DNA"/>
</dbReference>
<comment type="caution">
    <text evidence="3">The sequence shown here is derived from an EMBL/GenBank/DDBJ whole genome shotgun (WGS) entry which is preliminary data.</text>
</comment>
<dbReference type="Proteomes" id="UP001605036">
    <property type="component" value="Unassembled WGS sequence"/>
</dbReference>
<keyword evidence="2" id="KW-1133">Transmembrane helix</keyword>
<reference evidence="3 4" key="1">
    <citation type="submission" date="2024-09" db="EMBL/GenBank/DDBJ databases">
        <title>Chromosome-scale assembly of Riccia fluitans.</title>
        <authorList>
            <person name="Paukszto L."/>
            <person name="Sawicki J."/>
            <person name="Karawczyk K."/>
            <person name="Piernik-Szablinska J."/>
            <person name="Szczecinska M."/>
            <person name="Mazdziarz M."/>
        </authorList>
    </citation>
    <scope>NUCLEOTIDE SEQUENCE [LARGE SCALE GENOMIC DNA]</scope>
    <source>
        <strain evidence="3">Rf_01</strain>
        <tissue evidence="3">Aerial parts of the thallus</tissue>
    </source>
</reference>
<evidence type="ECO:0000313" key="3">
    <source>
        <dbReference type="EMBL" id="KAL2636367.1"/>
    </source>
</evidence>
<name>A0ABD1Z463_9MARC</name>
<keyword evidence="2" id="KW-0472">Membrane</keyword>